<comment type="caution">
    <text evidence="1">The sequence shown here is derived from an EMBL/GenBank/DDBJ whole genome shotgun (WGS) entry which is preliminary data.</text>
</comment>
<keyword evidence="2" id="KW-1185">Reference proteome</keyword>
<dbReference type="Proteomes" id="UP000750711">
    <property type="component" value="Unassembled WGS sequence"/>
</dbReference>
<dbReference type="EMBL" id="JAGHQM010000996">
    <property type="protein sequence ID" value="KAH0556838.1"/>
    <property type="molecule type" value="Genomic_DNA"/>
</dbReference>
<evidence type="ECO:0000313" key="1">
    <source>
        <dbReference type="EMBL" id="KAH0556838.1"/>
    </source>
</evidence>
<gene>
    <name evidence="1" type="ORF">GP486_005372</name>
</gene>
<accession>A0A9P8L9D3</accession>
<sequence>MEGWGEIELEETLSLRRGQNRTPLRVISRWCPVSLSRISRLGLAFSLVSSRAPAAIAAATNQTLPDVSPEDHARNEFDAGIWAGVFHWARWSSVGTNIRAGRTEKECLAALGDVLSASTDLIKTRYSASTSLLAVMPTLAVFLGGESKDLWVLLKLAPICGALDCLLSMGGGLSRTTSAIWRGR</sequence>
<evidence type="ECO:0000313" key="2">
    <source>
        <dbReference type="Proteomes" id="UP000750711"/>
    </source>
</evidence>
<dbReference type="AlphaFoldDB" id="A0A9P8L9D3"/>
<organism evidence="1 2">
    <name type="scientific">Trichoglossum hirsutum</name>
    <dbReference type="NCBI Taxonomy" id="265104"/>
    <lineage>
        <taxon>Eukaryota</taxon>
        <taxon>Fungi</taxon>
        <taxon>Dikarya</taxon>
        <taxon>Ascomycota</taxon>
        <taxon>Pezizomycotina</taxon>
        <taxon>Geoglossomycetes</taxon>
        <taxon>Geoglossales</taxon>
        <taxon>Geoglossaceae</taxon>
        <taxon>Trichoglossum</taxon>
    </lineage>
</organism>
<reference evidence="1" key="1">
    <citation type="submission" date="2021-03" db="EMBL/GenBank/DDBJ databases">
        <title>Comparative genomics and phylogenomic investigation of the class Geoglossomycetes provide insights into ecological specialization and systematics.</title>
        <authorList>
            <person name="Melie T."/>
            <person name="Pirro S."/>
            <person name="Miller A.N."/>
            <person name="Quandt A."/>
        </authorList>
    </citation>
    <scope>NUCLEOTIDE SEQUENCE</scope>
    <source>
        <strain evidence="1">CAQ_001_2017</strain>
    </source>
</reference>
<protein>
    <submittedName>
        <fullName evidence="1">Uncharacterized protein</fullName>
    </submittedName>
</protein>
<name>A0A9P8L9D3_9PEZI</name>
<proteinExistence type="predicted"/>